<dbReference type="EMBL" id="KZ805754">
    <property type="protein sequence ID" value="PVH91923.1"/>
    <property type="molecule type" value="Genomic_DNA"/>
</dbReference>
<dbReference type="InterPro" id="IPR036770">
    <property type="entry name" value="Ankyrin_rpt-contain_sf"/>
</dbReference>
<dbReference type="Proteomes" id="UP000244855">
    <property type="component" value="Unassembled WGS sequence"/>
</dbReference>
<dbReference type="InterPro" id="IPR051165">
    <property type="entry name" value="Multifunctional_ANK_Repeat"/>
</dbReference>
<dbReference type="InterPro" id="IPR002110">
    <property type="entry name" value="Ankyrin_rpt"/>
</dbReference>
<keyword evidence="6" id="KW-1185">Reference proteome</keyword>
<evidence type="ECO:0000256" key="3">
    <source>
        <dbReference type="PROSITE-ProRule" id="PRU00023"/>
    </source>
</evidence>
<evidence type="ECO:0000256" key="1">
    <source>
        <dbReference type="ARBA" id="ARBA00022737"/>
    </source>
</evidence>
<dbReference type="PROSITE" id="PS50088">
    <property type="entry name" value="ANK_REPEAT"/>
    <property type="match status" value="1"/>
</dbReference>
<organism evidence="5 6">
    <name type="scientific">Periconia macrospinosa</name>
    <dbReference type="NCBI Taxonomy" id="97972"/>
    <lineage>
        <taxon>Eukaryota</taxon>
        <taxon>Fungi</taxon>
        <taxon>Dikarya</taxon>
        <taxon>Ascomycota</taxon>
        <taxon>Pezizomycotina</taxon>
        <taxon>Dothideomycetes</taxon>
        <taxon>Pleosporomycetidae</taxon>
        <taxon>Pleosporales</taxon>
        <taxon>Massarineae</taxon>
        <taxon>Periconiaceae</taxon>
        <taxon>Periconia</taxon>
    </lineage>
</organism>
<dbReference type="PANTHER" id="PTHR24123:SF33">
    <property type="entry name" value="PROTEIN HOS4"/>
    <property type="match status" value="1"/>
</dbReference>
<proteinExistence type="predicted"/>
<evidence type="ECO:0000256" key="2">
    <source>
        <dbReference type="ARBA" id="ARBA00023043"/>
    </source>
</evidence>
<dbReference type="OrthoDB" id="3800128at2759"/>
<evidence type="ECO:0000256" key="4">
    <source>
        <dbReference type="SAM" id="MobiDB-lite"/>
    </source>
</evidence>
<dbReference type="PANTHER" id="PTHR24123">
    <property type="entry name" value="ANKYRIN REPEAT-CONTAINING"/>
    <property type="match status" value="1"/>
</dbReference>
<dbReference type="SMART" id="SM00248">
    <property type="entry name" value="ANK"/>
    <property type="match status" value="5"/>
</dbReference>
<feature type="region of interest" description="Disordered" evidence="4">
    <location>
        <begin position="544"/>
        <end position="570"/>
    </location>
</feature>
<reference evidence="5 6" key="1">
    <citation type="journal article" date="2018" name="Sci. Rep.">
        <title>Comparative genomics provides insights into the lifestyle and reveals functional heterogeneity of dark septate endophytic fungi.</title>
        <authorList>
            <person name="Knapp D.G."/>
            <person name="Nemeth J.B."/>
            <person name="Barry K."/>
            <person name="Hainaut M."/>
            <person name="Henrissat B."/>
            <person name="Johnson J."/>
            <person name="Kuo A."/>
            <person name="Lim J.H.P."/>
            <person name="Lipzen A."/>
            <person name="Nolan M."/>
            <person name="Ohm R.A."/>
            <person name="Tamas L."/>
            <person name="Grigoriev I.V."/>
            <person name="Spatafora J.W."/>
            <person name="Nagy L.G."/>
            <person name="Kovacs G.M."/>
        </authorList>
    </citation>
    <scope>NUCLEOTIDE SEQUENCE [LARGE SCALE GENOMIC DNA]</scope>
    <source>
        <strain evidence="5 6">DSE2036</strain>
    </source>
</reference>
<dbReference type="AlphaFoldDB" id="A0A2V1D355"/>
<feature type="compositionally biased region" description="Low complexity" evidence="4">
    <location>
        <begin position="553"/>
        <end position="563"/>
    </location>
</feature>
<dbReference type="PROSITE" id="PS50297">
    <property type="entry name" value="ANK_REP_REGION"/>
    <property type="match status" value="1"/>
</dbReference>
<protein>
    <submittedName>
        <fullName evidence="5">Ankyrin</fullName>
    </submittedName>
</protein>
<keyword evidence="2 3" id="KW-0040">ANK repeat</keyword>
<dbReference type="STRING" id="97972.A0A2V1D355"/>
<gene>
    <name evidence="5" type="ORF">DM02DRAFT_677812</name>
</gene>
<dbReference type="Gene3D" id="1.25.40.20">
    <property type="entry name" value="Ankyrin repeat-containing domain"/>
    <property type="match status" value="1"/>
</dbReference>
<evidence type="ECO:0000313" key="6">
    <source>
        <dbReference type="Proteomes" id="UP000244855"/>
    </source>
</evidence>
<evidence type="ECO:0000313" key="5">
    <source>
        <dbReference type="EMBL" id="PVH91923.1"/>
    </source>
</evidence>
<dbReference type="SUPFAM" id="SSF48403">
    <property type="entry name" value="Ankyrin repeat"/>
    <property type="match status" value="1"/>
</dbReference>
<feature type="region of interest" description="Disordered" evidence="4">
    <location>
        <begin position="650"/>
        <end position="700"/>
    </location>
</feature>
<name>A0A2V1D355_9PLEO</name>
<feature type="compositionally biased region" description="Acidic residues" evidence="4">
    <location>
        <begin position="655"/>
        <end position="700"/>
    </location>
</feature>
<feature type="repeat" description="ANK" evidence="3">
    <location>
        <begin position="565"/>
        <end position="591"/>
    </location>
</feature>
<keyword evidence="1" id="KW-0677">Repeat</keyword>
<accession>A0A2V1D355</accession>
<sequence>MSLPPPPRLPNEIVDQIVEATCQSYDDFQSAEYLYLRTLNSFYDTKVFKLYVEHVPLHYTLLIEDRSQRQRPIPDLFAACILLDIMKSRCSKTYTKLGSDLYAAADTLYEQCERAGKTSTPESCLRDVCRSLFRARTQKLHHQLSQIYASRWGNRDTPNPCPNDAIQTAFVTAVIMKYEDIACQMLRSGEVSTATGSRILGTPLEPAIKLGYTELTKLILATGVQIPLRPFGNEDWGPSGQFYRAIIVASKKGYLGVLEPFLQRDTTKELTHYVLKFTSMFGNWDIATQILDHHLPRDKWELSLTRKADWDTPNELVTYKLHTVQRVLNYAARDGKDDLFLHLIQSGITPRSNLSGTKTFPLQQAAAGGHLSTCQLLLENGAFTNADYESGTKTHFRNRLDTLVQALARGGNMDILRLFQRAGLWTRTTALPILILAAEHGHLPMAQYAAAHNLDMPVKLKTPHKDPISRRGNDHHHGFEESSSIRILGYPPTTLSFHGGDPLCLHCQRLAYRHDLRQFALLRAVAFGHAHIVEWLVTSLDADPGVRDPEDPPSASSIIPSPARGGPSPLGYAVDTGNIEMVRLLRRLGAEPLNRMSFRPQFEGSGQEAHERCVEFPADVVDKLKLGARCRRYVFAGYRRQRSAFREACWRGGSDEEEDEGGYEDEDGDEDDGGSDDDDAGDDSNVEMGGDESDVEMGGV</sequence>